<dbReference type="FunFam" id="3.40.50.12780:FF:000012">
    <property type="entry name" value="Non-ribosomal peptide synthetase"/>
    <property type="match status" value="1"/>
</dbReference>
<dbReference type="Gene3D" id="3.40.50.980">
    <property type="match status" value="2"/>
</dbReference>
<dbReference type="GO" id="GO:0047527">
    <property type="term" value="F:2,3-dihydroxybenzoate-serine ligase activity"/>
    <property type="evidence" value="ECO:0007669"/>
    <property type="project" value="TreeGrafter"/>
</dbReference>
<dbReference type="PANTHER" id="PTHR45527:SF1">
    <property type="entry name" value="FATTY ACID SYNTHASE"/>
    <property type="match status" value="1"/>
</dbReference>
<dbReference type="InterPro" id="IPR023213">
    <property type="entry name" value="CAT-like_dom_sf"/>
</dbReference>
<organism evidence="5 6">
    <name type="scientific">Rhizobium skierniewicense</name>
    <dbReference type="NCBI Taxonomy" id="984260"/>
    <lineage>
        <taxon>Bacteria</taxon>
        <taxon>Pseudomonadati</taxon>
        <taxon>Pseudomonadota</taxon>
        <taxon>Alphaproteobacteria</taxon>
        <taxon>Hyphomicrobiales</taxon>
        <taxon>Rhizobiaceae</taxon>
        <taxon>Rhizobium/Agrobacterium group</taxon>
        <taxon>Rhizobium</taxon>
    </lineage>
</organism>
<evidence type="ECO:0000256" key="2">
    <source>
        <dbReference type="ARBA" id="ARBA00022553"/>
    </source>
</evidence>
<name>A0A7W6CFS4_9HYPH</name>
<evidence type="ECO:0000313" key="6">
    <source>
        <dbReference type="Proteomes" id="UP000565286"/>
    </source>
</evidence>
<dbReference type="Gene3D" id="3.40.50.1820">
    <property type="entry name" value="alpha/beta hydrolase"/>
    <property type="match status" value="1"/>
</dbReference>
<dbReference type="GO" id="GO:0009366">
    <property type="term" value="C:enterobactin synthetase complex"/>
    <property type="evidence" value="ECO:0007669"/>
    <property type="project" value="TreeGrafter"/>
</dbReference>
<dbReference type="Proteomes" id="UP000565286">
    <property type="component" value="Unassembled WGS sequence"/>
</dbReference>
<dbReference type="Gene3D" id="3.30.300.30">
    <property type="match status" value="1"/>
</dbReference>
<dbReference type="Gene3D" id="2.30.38.10">
    <property type="entry name" value="Luciferase, Domain 3"/>
    <property type="match status" value="1"/>
</dbReference>
<dbReference type="FunFam" id="2.30.38.10:FF:000001">
    <property type="entry name" value="Non-ribosomal peptide synthetase PvdI"/>
    <property type="match status" value="1"/>
</dbReference>
<dbReference type="Pfam" id="PF00668">
    <property type="entry name" value="Condensation"/>
    <property type="match status" value="1"/>
</dbReference>
<dbReference type="NCBIfam" id="TIGR01733">
    <property type="entry name" value="AA-adenyl-dom"/>
    <property type="match status" value="1"/>
</dbReference>
<gene>
    <name evidence="5" type="ORF">GGQ73_004589</name>
</gene>
<dbReference type="Pfam" id="PF13193">
    <property type="entry name" value="AMP-binding_C"/>
    <property type="match status" value="1"/>
</dbReference>
<dbReference type="Gene3D" id="3.30.559.10">
    <property type="entry name" value="Chloramphenicol acetyltransferase-like domain"/>
    <property type="match status" value="1"/>
</dbReference>
<dbReference type="InterPro" id="IPR029058">
    <property type="entry name" value="AB_hydrolase_fold"/>
</dbReference>
<dbReference type="GO" id="GO:0005829">
    <property type="term" value="C:cytosol"/>
    <property type="evidence" value="ECO:0007669"/>
    <property type="project" value="TreeGrafter"/>
</dbReference>
<dbReference type="GO" id="GO:0043041">
    <property type="term" value="P:amino acid activation for nonribosomal peptide biosynthetic process"/>
    <property type="evidence" value="ECO:0007669"/>
    <property type="project" value="TreeGrafter"/>
</dbReference>
<keyword evidence="1" id="KW-0596">Phosphopantetheine</keyword>
<keyword evidence="2" id="KW-0597">Phosphoprotein</keyword>
<dbReference type="Gene3D" id="3.30.559.30">
    <property type="entry name" value="Nonribosomal peptide synthetase, condensation domain"/>
    <property type="match status" value="1"/>
</dbReference>
<keyword evidence="5" id="KW-0808">Transferase</keyword>
<dbReference type="InterPro" id="IPR036736">
    <property type="entry name" value="ACP-like_sf"/>
</dbReference>
<dbReference type="EMBL" id="JACIDV010000022">
    <property type="protein sequence ID" value="MBB3948599.1"/>
    <property type="molecule type" value="Genomic_DNA"/>
</dbReference>
<dbReference type="InterPro" id="IPR020845">
    <property type="entry name" value="AMP-binding_CS"/>
</dbReference>
<dbReference type="GO" id="GO:0031177">
    <property type="term" value="F:phosphopantetheine binding"/>
    <property type="evidence" value="ECO:0007669"/>
    <property type="project" value="InterPro"/>
</dbReference>
<keyword evidence="6" id="KW-1185">Reference proteome</keyword>
<dbReference type="PROSITE" id="PS50075">
    <property type="entry name" value="CARRIER"/>
    <property type="match status" value="1"/>
</dbReference>
<dbReference type="GO" id="GO:0009239">
    <property type="term" value="P:enterobactin biosynthetic process"/>
    <property type="evidence" value="ECO:0007669"/>
    <property type="project" value="TreeGrafter"/>
</dbReference>
<evidence type="ECO:0000256" key="1">
    <source>
        <dbReference type="ARBA" id="ARBA00022450"/>
    </source>
</evidence>
<dbReference type="GO" id="GO:0046872">
    <property type="term" value="F:metal ion binding"/>
    <property type="evidence" value="ECO:0007669"/>
    <property type="project" value="UniProtKB-KW"/>
</dbReference>
<accession>A0A7W6CFS4</accession>
<dbReference type="FunFam" id="3.40.50.980:FF:000001">
    <property type="entry name" value="Non-ribosomal peptide synthetase"/>
    <property type="match status" value="1"/>
</dbReference>
<dbReference type="InterPro" id="IPR000873">
    <property type="entry name" value="AMP-dep_synth/lig_dom"/>
</dbReference>
<proteinExistence type="predicted"/>
<dbReference type="CDD" id="cd05930">
    <property type="entry name" value="A_NRPS"/>
    <property type="match status" value="1"/>
</dbReference>
<dbReference type="Pfam" id="PF00975">
    <property type="entry name" value="Thioesterase"/>
    <property type="match status" value="1"/>
</dbReference>
<dbReference type="InterPro" id="IPR045851">
    <property type="entry name" value="AMP-bd_C_sf"/>
</dbReference>
<dbReference type="FunFam" id="3.30.300.30:FF:000010">
    <property type="entry name" value="Enterobactin synthetase component F"/>
    <property type="match status" value="1"/>
</dbReference>
<dbReference type="PROSITE" id="PS00455">
    <property type="entry name" value="AMP_BINDING"/>
    <property type="match status" value="1"/>
</dbReference>
<keyword evidence="3" id="KW-0479">Metal-binding</keyword>
<dbReference type="InterPro" id="IPR025110">
    <property type="entry name" value="AMP-bd_C"/>
</dbReference>
<dbReference type="InterPro" id="IPR010071">
    <property type="entry name" value="AA_adenyl_dom"/>
</dbReference>
<dbReference type="Pfam" id="PF00550">
    <property type="entry name" value="PP-binding"/>
    <property type="match status" value="1"/>
</dbReference>
<evidence type="ECO:0000256" key="3">
    <source>
        <dbReference type="ARBA" id="ARBA00022723"/>
    </source>
</evidence>
<dbReference type="SUPFAM" id="SSF53474">
    <property type="entry name" value="alpha/beta-Hydrolases"/>
    <property type="match status" value="1"/>
</dbReference>
<dbReference type="RefSeq" id="WP_183897890.1">
    <property type="nucleotide sequence ID" value="NZ_JACIDV010000022.1"/>
</dbReference>
<dbReference type="InterPro" id="IPR009081">
    <property type="entry name" value="PP-bd_ACP"/>
</dbReference>
<keyword evidence="5" id="KW-0548">Nucleotidyltransferase</keyword>
<protein>
    <submittedName>
        <fullName evidence="5">Enterobactin synthetase component F</fullName>
        <ecNumber evidence="5">2.7.7.-</ecNumber>
    </submittedName>
</protein>
<dbReference type="SMART" id="SM00823">
    <property type="entry name" value="PKS_PP"/>
    <property type="match status" value="1"/>
</dbReference>
<dbReference type="Pfam" id="PF00501">
    <property type="entry name" value="AMP-binding"/>
    <property type="match status" value="1"/>
</dbReference>
<evidence type="ECO:0000259" key="4">
    <source>
        <dbReference type="PROSITE" id="PS50075"/>
    </source>
</evidence>
<evidence type="ECO:0000313" key="5">
    <source>
        <dbReference type="EMBL" id="MBB3948599.1"/>
    </source>
</evidence>
<reference evidence="5 6" key="1">
    <citation type="submission" date="2020-08" db="EMBL/GenBank/DDBJ databases">
        <title>Genomic Encyclopedia of Type Strains, Phase IV (KMG-IV): sequencing the most valuable type-strain genomes for metagenomic binning, comparative biology and taxonomic classification.</title>
        <authorList>
            <person name="Goeker M."/>
        </authorList>
    </citation>
    <scope>NUCLEOTIDE SEQUENCE [LARGE SCALE GENOMIC DNA]</scope>
    <source>
        <strain evidence="5 6">DSM 26438</strain>
    </source>
</reference>
<dbReference type="GO" id="GO:0016779">
    <property type="term" value="F:nucleotidyltransferase activity"/>
    <property type="evidence" value="ECO:0007669"/>
    <property type="project" value="UniProtKB-KW"/>
</dbReference>
<feature type="domain" description="Carrier" evidence="4">
    <location>
        <begin position="956"/>
        <end position="1031"/>
    </location>
</feature>
<dbReference type="InterPro" id="IPR001031">
    <property type="entry name" value="Thioesterase"/>
</dbReference>
<sequence length="1328" mass="148410">MDRHFKSHPLSVAQTGMWVKEKLSPPDLSFVLAEAIEIAGPISPDIFCQALQRLSQEVDATRLRIMEIDGTPRQIITPYARRDFDVLDFSGDPDGLEKAYVWMRSELAGRLDLEEDDLWSSAVIKISENHWIWYHRVHHILFDGFSGGLLARRQAEIYTSMVRGEAVGDYDFGSLHELLESEDNYRRSVHFERDRAYWLEQMTGISPPVTLARRSEVPSGGLLRLRATLGKDDVKRLHQKAKEQGASLPQALIATVATYYARATDCYDLTMVTMVTGRISGSVRRIPGMVANAVPLRFKISPELSWRDLVKQSSGQMMRALRYQRYRYEDMRRDLNFNSQDEQIARLGVNIEPFDYDLRFDGHAATAHNLSNGTMTDFTIFAYDRGDGGDLHIDFDANPALYTLEELEEHKDRFLRLISDILDNPDRPVCDISLLLASERQRILYDWNDTNAPIEDATWLDLFKRQVERQPHAVALIFEERHLTYEGLDKASDIWAAVLRKRGVGRGHLVAIATPRNEQMLIALLAVAKTGAAYLPLDPSDPSDRLSMILEDAMPSIVLSTSTARASLPVLTAPIILLDEQPANVSGEAMVERPEPQDTAYVIFTSGSTGRPKGVEISHASLLNFLRAMQELLVLKPEDRIVAVTTIAFDIATLELFLPLTAGSATVIATRCVVKDPTALHRLIKRNAVSLMQATPSLWRMLLSEYAAELKGLRPLVGGEALPRDLAHVMEKLGHPVVNLYGPTETTVWSACMPLSGSDLDSVPIGRPIRNTELYVLDKMHQPVPPGSVGELYIGGAGVAKGYLNKPELTAERFLPNPFKTGAERMYRTGDLARWRNDGVLEYLGRNDHQIKIRGFRVEPGEIEAAIMSNGSVRQTVVVLRENPGKSKQLVAYLTPVAGSTIDTQLLSNRLAGTLPPHMIPAIYVVMEDLPLNTNGKIDRNALPAPQARISHDHVEPSTATEMVLAKVWCDVLDLETISIHDDFFQLGGDSLAAASMISALSRKFDGDVAWSSFVDTPTIASFAKHLDGPRQQTASVVPVLPIRATGHHAPLFCIHPVMGLGWAFTSLAKHIHHDVPIFAFQAEGLNNEKMPASIEEMAKLYLGRIRAIQPEGPYNIIGWSFGGLVAHEISRQLERSGDDVTFLALLDSYPFMPPSGATFNNESVLAKSALGFLGFDENIMGAEPTFLALGDFLAQQYRLRENPVFKEILRENPAFIERLREVILHHLDIAQRFVPGRINADIRFFSANPITSKTLHKILNYNVEAWRPHTTGRVRQYDLNCLHEEMLEPRNAEKIAAIFMENSLKKISHRMQHQSVTPSNNMAQLLV</sequence>
<dbReference type="EC" id="2.7.7.-" evidence="5"/>
<dbReference type="InterPro" id="IPR020806">
    <property type="entry name" value="PKS_PP-bd"/>
</dbReference>
<dbReference type="InterPro" id="IPR001242">
    <property type="entry name" value="Condensation_dom"/>
</dbReference>
<dbReference type="SUPFAM" id="SSF47336">
    <property type="entry name" value="ACP-like"/>
    <property type="match status" value="1"/>
</dbReference>
<comment type="caution">
    <text evidence="5">The sequence shown here is derived from an EMBL/GenBank/DDBJ whole genome shotgun (WGS) entry which is preliminary data.</text>
</comment>
<dbReference type="SUPFAM" id="SSF52777">
    <property type="entry name" value="CoA-dependent acyltransferases"/>
    <property type="match status" value="2"/>
</dbReference>
<dbReference type="PANTHER" id="PTHR45527">
    <property type="entry name" value="NONRIBOSOMAL PEPTIDE SYNTHETASE"/>
    <property type="match status" value="1"/>
</dbReference>
<dbReference type="SUPFAM" id="SSF56801">
    <property type="entry name" value="Acetyl-CoA synthetase-like"/>
    <property type="match status" value="1"/>
</dbReference>